<dbReference type="Proteomes" id="UP001162501">
    <property type="component" value="Chromosome 20"/>
</dbReference>
<gene>
    <name evidence="1" type="ORF">MRATA1EN22A_LOCUS10909</name>
</gene>
<sequence>VPELSGCPGQPASPGPSPPFPESLDRLTPRASHLPKKLKVPCTRCDLGMWPK</sequence>
<dbReference type="EMBL" id="OX596104">
    <property type="protein sequence ID" value="CAN0024180.1"/>
    <property type="molecule type" value="Genomic_DNA"/>
</dbReference>
<feature type="non-terminal residue" evidence="1">
    <location>
        <position position="52"/>
    </location>
</feature>
<protein>
    <submittedName>
        <fullName evidence="1">Uncharacterized protein</fullName>
    </submittedName>
</protein>
<proteinExistence type="predicted"/>
<accession>A0AC59YW21</accession>
<reference evidence="1" key="1">
    <citation type="submission" date="2023-05" db="EMBL/GenBank/DDBJ databases">
        <authorList>
            <consortium name="ELIXIR-Norway"/>
        </authorList>
    </citation>
    <scope>NUCLEOTIDE SEQUENCE</scope>
</reference>
<evidence type="ECO:0000313" key="1">
    <source>
        <dbReference type="EMBL" id="CAN0024180.1"/>
    </source>
</evidence>
<feature type="non-terminal residue" evidence="1">
    <location>
        <position position="1"/>
    </location>
</feature>
<reference evidence="1" key="2">
    <citation type="submission" date="2025-03" db="EMBL/GenBank/DDBJ databases">
        <authorList>
            <consortium name="ELIXIR-Norway"/>
            <consortium name="Elixir Norway"/>
        </authorList>
    </citation>
    <scope>NUCLEOTIDE SEQUENCE</scope>
</reference>
<name>A0AC59YW21_RANTA</name>
<organism evidence="1 2">
    <name type="scientific">Rangifer tarandus platyrhynchus</name>
    <name type="common">Svalbard reindeer</name>
    <dbReference type="NCBI Taxonomy" id="3082113"/>
    <lineage>
        <taxon>Eukaryota</taxon>
        <taxon>Metazoa</taxon>
        <taxon>Chordata</taxon>
        <taxon>Craniata</taxon>
        <taxon>Vertebrata</taxon>
        <taxon>Euteleostomi</taxon>
        <taxon>Mammalia</taxon>
        <taxon>Eutheria</taxon>
        <taxon>Laurasiatheria</taxon>
        <taxon>Artiodactyla</taxon>
        <taxon>Ruminantia</taxon>
        <taxon>Pecora</taxon>
        <taxon>Cervidae</taxon>
        <taxon>Odocoileinae</taxon>
        <taxon>Rangifer</taxon>
    </lineage>
</organism>
<evidence type="ECO:0000313" key="2">
    <source>
        <dbReference type="Proteomes" id="UP001162501"/>
    </source>
</evidence>